<dbReference type="InterPro" id="IPR023299">
    <property type="entry name" value="ATPase_P-typ_cyto_dom_N"/>
</dbReference>
<comment type="caution">
    <text evidence="13">The sequence shown here is derived from an EMBL/GenBank/DDBJ whole genome shotgun (WGS) entry which is preliminary data.</text>
</comment>
<keyword evidence="4 11" id="KW-0812">Transmembrane</keyword>
<dbReference type="RefSeq" id="WP_306883400.1">
    <property type="nucleotide sequence ID" value="NZ_JAUSUL010000001.1"/>
</dbReference>
<comment type="similarity">
    <text evidence="2">Belongs to the cation transport ATPase (P-type) (TC 3.A.3) family. Type IIA subfamily.</text>
</comment>
<evidence type="ECO:0000256" key="3">
    <source>
        <dbReference type="ARBA" id="ARBA00022553"/>
    </source>
</evidence>
<evidence type="ECO:0000256" key="10">
    <source>
        <dbReference type="ARBA" id="ARBA00023136"/>
    </source>
</evidence>
<dbReference type="EMBL" id="JAUSUL010000001">
    <property type="protein sequence ID" value="MDQ0313598.1"/>
    <property type="molecule type" value="Genomic_DNA"/>
</dbReference>
<evidence type="ECO:0000256" key="11">
    <source>
        <dbReference type="SAM" id="Phobius"/>
    </source>
</evidence>
<dbReference type="GO" id="GO:0005524">
    <property type="term" value="F:ATP binding"/>
    <property type="evidence" value="ECO:0007669"/>
    <property type="project" value="UniProtKB-KW"/>
</dbReference>
<name>A0AAE3VKH4_9HYPH</name>
<dbReference type="SUPFAM" id="SSF56784">
    <property type="entry name" value="HAD-like"/>
    <property type="match status" value="1"/>
</dbReference>
<dbReference type="InterPro" id="IPR036412">
    <property type="entry name" value="HAD-like_sf"/>
</dbReference>
<dbReference type="CDD" id="cd02080">
    <property type="entry name" value="P-type_ATPase_cation"/>
    <property type="match status" value="1"/>
</dbReference>
<dbReference type="PRINTS" id="PR00120">
    <property type="entry name" value="HATPASE"/>
</dbReference>
<feature type="transmembrane region" description="Helical" evidence="11">
    <location>
        <begin position="708"/>
        <end position="733"/>
    </location>
</feature>
<dbReference type="SFLD" id="SFLDF00027">
    <property type="entry name" value="p-type_atpase"/>
    <property type="match status" value="1"/>
</dbReference>
<dbReference type="GO" id="GO:0012505">
    <property type="term" value="C:endomembrane system"/>
    <property type="evidence" value="ECO:0007669"/>
    <property type="project" value="UniProtKB-SubCell"/>
</dbReference>
<dbReference type="GO" id="GO:0006883">
    <property type="term" value="P:intracellular sodium ion homeostasis"/>
    <property type="evidence" value="ECO:0007669"/>
    <property type="project" value="TreeGrafter"/>
</dbReference>
<evidence type="ECO:0000256" key="5">
    <source>
        <dbReference type="ARBA" id="ARBA00022741"/>
    </source>
</evidence>
<dbReference type="AlphaFoldDB" id="A0AAE3VKH4"/>
<dbReference type="InterPro" id="IPR050510">
    <property type="entry name" value="Cation_transp_ATPase_P-type"/>
</dbReference>
<feature type="transmembrane region" description="Helical" evidence="11">
    <location>
        <begin position="72"/>
        <end position="94"/>
    </location>
</feature>
<protein>
    <submittedName>
        <fullName evidence="13">Magnesium-transporting ATPase (P-type)</fullName>
    </submittedName>
</protein>
<evidence type="ECO:0000259" key="12">
    <source>
        <dbReference type="SMART" id="SM00831"/>
    </source>
</evidence>
<keyword evidence="5" id="KW-0547">Nucleotide-binding</keyword>
<proteinExistence type="inferred from homology"/>
<dbReference type="InterPro" id="IPR023214">
    <property type="entry name" value="HAD_sf"/>
</dbReference>
<dbReference type="PANTHER" id="PTHR43294:SF20">
    <property type="entry name" value="P-TYPE ATPASE"/>
    <property type="match status" value="1"/>
</dbReference>
<dbReference type="InterPro" id="IPR001757">
    <property type="entry name" value="P_typ_ATPase"/>
</dbReference>
<keyword evidence="8" id="KW-1278">Translocase</keyword>
<keyword evidence="14" id="KW-1185">Reference proteome</keyword>
<dbReference type="SUPFAM" id="SSF81665">
    <property type="entry name" value="Calcium ATPase, transmembrane domain M"/>
    <property type="match status" value="1"/>
</dbReference>
<dbReference type="GO" id="GO:1990573">
    <property type="term" value="P:potassium ion import across plasma membrane"/>
    <property type="evidence" value="ECO:0007669"/>
    <property type="project" value="TreeGrafter"/>
</dbReference>
<dbReference type="GO" id="GO:0016887">
    <property type="term" value="F:ATP hydrolysis activity"/>
    <property type="evidence" value="ECO:0007669"/>
    <property type="project" value="InterPro"/>
</dbReference>
<dbReference type="Gene3D" id="3.40.1110.10">
    <property type="entry name" value="Calcium-transporting ATPase, cytoplasmic domain N"/>
    <property type="match status" value="1"/>
</dbReference>
<dbReference type="PRINTS" id="PR00119">
    <property type="entry name" value="CATATPASE"/>
</dbReference>
<dbReference type="SUPFAM" id="SSF81653">
    <property type="entry name" value="Calcium ATPase, transduction domain A"/>
    <property type="match status" value="1"/>
</dbReference>
<evidence type="ECO:0000313" key="13">
    <source>
        <dbReference type="EMBL" id="MDQ0313598.1"/>
    </source>
</evidence>
<dbReference type="Pfam" id="PF00690">
    <property type="entry name" value="Cation_ATPase_N"/>
    <property type="match status" value="1"/>
</dbReference>
<dbReference type="InterPro" id="IPR023298">
    <property type="entry name" value="ATPase_P-typ_TM_dom_sf"/>
</dbReference>
<dbReference type="InterPro" id="IPR018303">
    <property type="entry name" value="ATPase_P-typ_P_site"/>
</dbReference>
<dbReference type="InterPro" id="IPR044492">
    <property type="entry name" value="P_typ_ATPase_HD_dom"/>
</dbReference>
<gene>
    <name evidence="13" type="ORF">J2S73_000035</name>
</gene>
<dbReference type="InterPro" id="IPR004014">
    <property type="entry name" value="ATPase_P-typ_cation-transptr_N"/>
</dbReference>
<dbReference type="Pfam" id="PF00689">
    <property type="entry name" value="Cation_ATPase_C"/>
    <property type="match status" value="1"/>
</dbReference>
<evidence type="ECO:0000256" key="4">
    <source>
        <dbReference type="ARBA" id="ARBA00022692"/>
    </source>
</evidence>
<evidence type="ECO:0000313" key="14">
    <source>
        <dbReference type="Proteomes" id="UP001229244"/>
    </source>
</evidence>
<keyword evidence="7" id="KW-0460">Magnesium</keyword>
<feature type="transmembrane region" description="Helical" evidence="11">
    <location>
        <begin position="100"/>
        <end position="116"/>
    </location>
</feature>
<dbReference type="SFLD" id="SFLDG00002">
    <property type="entry name" value="C1.7:_P-type_atpase_like"/>
    <property type="match status" value="1"/>
</dbReference>
<feature type="transmembrane region" description="Helical" evidence="11">
    <location>
        <begin position="815"/>
        <end position="835"/>
    </location>
</feature>
<dbReference type="NCBIfam" id="TIGR01494">
    <property type="entry name" value="ATPase_P-type"/>
    <property type="match status" value="3"/>
</dbReference>
<dbReference type="Proteomes" id="UP001229244">
    <property type="component" value="Unassembled WGS sequence"/>
</dbReference>
<keyword evidence="6" id="KW-0067">ATP-binding</keyword>
<dbReference type="FunFam" id="3.40.50.1000:FF:000028">
    <property type="entry name" value="Calcium-transporting P-type ATPase, putative"/>
    <property type="match status" value="1"/>
</dbReference>
<dbReference type="GO" id="GO:1902600">
    <property type="term" value="P:proton transmembrane transport"/>
    <property type="evidence" value="ECO:0007669"/>
    <property type="project" value="TreeGrafter"/>
</dbReference>
<evidence type="ECO:0000256" key="1">
    <source>
        <dbReference type="ARBA" id="ARBA00004127"/>
    </source>
</evidence>
<feature type="transmembrane region" description="Helical" evidence="11">
    <location>
        <begin position="847"/>
        <end position="868"/>
    </location>
</feature>
<feature type="transmembrane region" description="Helical" evidence="11">
    <location>
        <begin position="739"/>
        <end position="760"/>
    </location>
</feature>
<dbReference type="Pfam" id="PF13246">
    <property type="entry name" value="Cation_ATPase"/>
    <property type="match status" value="1"/>
</dbReference>
<evidence type="ECO:0000256" key="2">
    <source>
        <dbReference type="ARBA" id="ARBA00005675"/>
    </source>
</evidence>
<dbReference type="Pfam" id="PF08282">
    <property type="entry name" value="Hydrolase_3"/>
    <property type="match status" value="1"/>
</dbReference>
<dbReference type="Gene3D" id="2.70.150.10">
    <property type="entry name" value="Calcium-transporting ATPase, cytoplasmic transduction domain A"/>
    <property type="match status" value="1"/>
</dbReference>
<evidence type="ECO:0000256" key="7">
    <source>
        <dbReference type="ARBA" id="ARBA00022842"/>
    </source>
</evidence>
<feature type="transmembrane region" description="Helical" evidence="11">
    <location>
        <begin position="290"/>
        <end position="316"/>
    </location>
</feature>
<comment type="subcellular location">
    <subcellularLocation>
        <location evidence="1">Endomembrane system</location>
        <topology evidence="1">Multi-pass membrane protein</topology>
    </subcellularLocation>
</comment>
<dbReference type="InterPro" id="IPR059000">
    <property type="entry name" value="ATPase_P-type_domA"/>
</dbReference>
<accession>A0AAE3VKH4</accession>
<dbReference type="InterPro" id="IPR006068">
    <property type="entry name" value="ATPase_P-typ_cation-transptr_C"/>
</dbReference>
<evidence type="ECO:0000256" key="6">
    <source>
        <dbReference type="ARBA" id="ARBA00022840"/>
    </source>
</evidence>
<dbReference type="GO" id="GO:0030007">
    <property type="term" value="P:intracellular potassium ion homeostasis"/>
    <property type="evidence" value="ECO:0007669"/>
    <property type="project" value="TreeGrafter"/>
</dbReference>
<dbReference type="PANTHER" id="PTHR43294">
    <property type="entry name" value="SODIUM/POTASSIUM-TRANSPORTING ATPASE SUBUNIT ALPHA"/>
    <property type="match status" value="1"/>
</dbReference>
<dbReference type="Gene3D" id="1.20.1110.10">
    <property type="entry name" value="Calcium-transporting ATPase, transmembrane domain"/>
    <property type="match status" value="1"/>
</dbReference>
<dbReference type="SFLD" id="SFLDS00003">
    <property type="entry name" value="Haloacid_Dehalogenase"/>
    <property type="match status" value="1"/>
</dbReference>
<dbReference type="SMART" id="SM00831">
    <property type="entry name" value="Cation_ATPase_N"/>
    <property type="match status" value="1"/>
</dbReference>
<reference evidence="13" key="1">
    <citation type="submission" date="2023-07" db="EMBL/GenBank/DDBJ databases">
        <title>Genomic Encyclopedia of Type Strains, Phase IV (KMG-IV): sequencing the most valuable type-strain genomes for metagenomic binning, comparative biology and taxonomic classification.</title>
        <authorList>
            <person name="Goeker M."/>
        </authorList>
    </citation>
    <scope>NUCLEOTIDE SEQUENCE</scope>
    <source>
        <strain evidence="13">DSM 21202</strain>
    </source>
</reference>
<keyword evidence="3" id="KW-0597">Phosphoprotein</keyword>
<dbReference type="FunFam" id="3.40.50.1000:FF:000001">
    <property type="entry name" value="Phospholipid-transporting ATPase IC"/>
    <property type="match status" value="1"/>
</dbReference>
<keyword evidence="9 11" id="KW-1133">Transmembrane helix</keyword>
<dbReference type="SUPFAM" id="SSF81660">
    <property type="entry name" value="Metal cation-transporting ATPase, ATP-binding domain N"/>
    <property type="match status" value="1"/>
</dbReference>
<dbReference type="Gene3D" id="3.40.50.1000">
    <property type="entry name" value="HAD superfamily/HAD-like"/>
    <property type="match status" value="1"/>
</dbReference>
<evidence type="ECO:0000256" key="8">
    <source>
        <dbReference type="ARBA" id="ARBA00022967"/>
    </source>
</evidence>
<feature type="transmembrane region" description="Helical" evidence="11">
    <location>
        <begin position="880"/>
        <end position="901"/>
    </location>
</feature>
<dbReference type="Pfam" id="PF00122">
    <property type="entry name" value="E1-E2_ATPase"/>
    <property type="match status" value="1"/>
</dbReference>
<dbReference type="PROSITE" id="PS00154">
    <property type="entry name" value="ATPASE_E1_E2"/>
    <property type="match status" value="1"/>
</dbReference>
<dbReference type="GO" id="GO:0005886">
    <property type="term" value="C:plasma membrane"/>
    <property type="evidence" value="ECO:0007669"/>
    <property type="project" value="TreeGrafter"/>
</dbReference>
<keyword evidence="10 11" id="KW-0472">Membrane</keyword>
<evidence type="ECO:0000256" key="9">
    <source>
        <dbReference type="ARBA" id="ARBA00022989"/>
    </source>
</evidence>
<organism evidence="13 14">
    <name type="scientific">Amorphus orientalis</name>
    <dbReference type="NCBI Taxonomy" id="649198"/>
    <lineage>
        <taxon>Bacteria</taxon>
        <taxon>Pseudomonadati</taxon>
        <taxon>Pseudomonadota</taxon>
        <taxon>Alphaproteobacteria</taxon>
        <taxon>Hyphomicrobiales</taxon>
        <taxon>Amorphaceae</taxon>
        <taxon>Amorphus</taxon>
    </lineage>
</organism>
<dbReference type="GO" id="GO:0036376">
    <property type="term" value="P:sodium ion export across plasma membrane"/>
    <property type="evidence" value="ECO:0007669"/>
    <property type="project" value="TreeGrafter"/>
</dbReference>
<feature type="transmembrane region" description="Helical" evidence="11">
    <location>
        <begin position="781"/>
        <end position="803"/>
    </location>
</feature>
<dbReference type="InterPro" id="IPR008250">
    <property type="entry name" value="ATPase_P-typ_transduc_dom_A_sf"/>
</dbReference>
<feature type="domain" description="Cation-transporting P-type ATPase N-terminal" evidence="12">
    <location>
        <begin position="23"/>
        <end position="96"/>
    </location>
</feature>
<feature type="transmembrane region" description="Helical" evidence="11">
    <location>
        <begin position="264"/>
        <end position="284"/>
    </location>
</feature>
<sequence>MTSHTPHEQGRTHGARAAPDAANWHALAVEETLTRLSSSRAGLDADEAARRLAEVGPNRLPEARQRSTLVRFLLQFHNLLIYVLLAAGVVSALIGHGTDAGVIFAVVVINAVIGFVQEGRAERALDAIRSMIDPHASVLRGGQRLSIAADEIVPGDIVLLEAGDRVPADLRLIRARNLRIDEAALTGESVPVDKTTEAVDASAALGDRLDLAFSGTFVTAGSGIGVTVATGATTELGRISAMIGAVEQLATPLIRQMDQFARQITLAVLGVSALVFAYAVYVITYGLDDAFMAVVGLAVAAIPEGLPAVMTITLAVGVQRMARRNAIIRRLPAVETLGSVSVICSDKTGTLTRNEMTVRDVVTAEERFTVEGTGYAPHGGIVVGGISIDPPTFRVLEELALAGLLCNDAHLREGEAGWQVVGDPMEGALVALAAKAGHQPDAARAEIARLDEIPFDSRHRYMATLNRREGYEPTIYVKGAPERLLEMCDSAASPEGPRPIDREYWEARLADLAADGERVLALARTVAPAGTSDIAPESVERDLCLLGFVGLIDPPREEAVAAIEECRRAGISVKMITGDHAATARAIATQLGLAEDPRTVTGRDLDGLDDGAFAAEARQASVFARTSPEHKLRLVQALQADGSTIAMTGDGVNDAPALKRADVGVAMGNKGTEAAKEASEMVLADDNFASIVAAVREGRTVYDNLTKVIAWTLPTNGGEAMTIILAILFGLTLPVTPVQILWINMITAVALGLTLAFEPTEAGAMSRPARAAGQRLISGRLLWRILFVSGLMVAGGFGIYTWATLNGHDVETARTMVVNTMVVMEIFYLFSVRYVHGASITLEGVLGTRAVLIGVAIVVVGQFAFTYLPPLQAVFDSRPIGLADGALIIAIGIALLAIVELEKRIAARISRP</sequence>
<dbReference type="GO" id="GO:0005391">
    <property type="term" value="F:P-type sodium:potassium-exchanging transporter activity"/>
    <property type="evidence" value="ECO:0007669"/>
    <property type="project" value="TreeGrafter"/>
</dbReference>
<dbReference type="FunFam" id="2.70.150.10:FF:000160">
    <property type="entry name" value="Sarcoplasmic/endoplasmic reticulum calcium ATPase 1"/>
    <property type="match status" value="1"/>
</dbReference>